<reference evidence="2" key="1">
    <citation type="submission" date="2017-02" db="UniProtKB">
        <authorList>
            <consortium name="WormBaseParasite"/>
        </authorList>
    </citation>
    <scope>IDENTIFICATION</scope>
</reference>
<dbReference type="WBParaSite" id="EEL_0000776901-mRNA-1">
    <property type="protein sequence ID" value="EEL_0000776901-mRNA-1"/>
    <property type="gene ID" value="EEL_0000776901"/>
</dbReference>
<evidence type="ECO:0000313" key="2">
    <source>
        <dbReference type="WBParaSite" id="EEL_0000776901-mRNA-1"/>
    </source>
</evidence>
<accession>A0A0R3RZK8</accession>
<protein>
    <submittedName>
        <fullName evidence="2">Transposase</fullName>
    </submittedName>
</protein>
<proteinExistence type="predicted"/>
<dbReference type="AlphaFoldDB" id="A0A0R3RZK8"/>
<sequence>MDGLDENFTLAIRLIAERIRYQTEWQREIDIHPHCVHRCFLVGYCRTDSRARRSQSADMTLFRKAPRMTKKVVNEGCRESHSPVYAFIADSNVDESDTDYILCNGFIRKARYRLGRKGMH</sequence>
<keyword evidence="1" id="KW-1185">Reference proteome</keyword>
<name>A0A0R3RZK8_9BILA</name>
<evidence type="ECO:0000313" key="1">
    <source>
        <dbReference type="Proteomes" id="UP000050640"/>
    </source>
</evidence>
<organism evidence="1 2">
    <name type="scientific">Elaeophora elaphi</name>
    <dbReference type="NCBI Taxonomy" id="1147741"/>
    <lineage>
        <taxon>Eukaryota</taxon>
        <taxon>Metazoa</taxon>
        <taxon>Ecdysozoa</taxon>
        <taxon>Nematoda</taxon>
        <taxon>Chromadorea</taxon>
        <taxon>Rhabditida</taxon>
        <taxon>Spirurina</taxon>
        <taxon>Spiruromorpha</taxon>
        <taxon>Filarioidea</taxon>
        <taxon>Onchocercidae</taxon>
        <taxon>Elaeophora</taxon>
    </lineage>
</organism>
<dbReference type="Proteomes" id="UP000050640">
    <property type="component" value="Unplaced"/>
</dbReference>